<name>A0A9N9HY32_9GLOM</name>
<organism evidence="1 2">
    <name type="scientific">Dentiscutata erythropus</name>
    <dbReference type="NCBI Taxonomy" id="1348616"/>
    <lineage>
        <taxon>Eukaryota</taxon>
        <taxon>Fungi</taxon>
        <taxon>Fungi incertae sedis</taxon>
        <taxon>Mucoromycota</taxon>
        <taxon>Glomeromycotina</taxon>
        <taxon>Glomeromycetes</taxon>
        <taxon>Diversisporales</taxon>
        <taxon>Gigasporaceae</taxon>
        <taxon>Dentiscutata</taxon>
    </lineage>
</organism>
<proteinExistence type="predicted"/>
<dbReference type="Proteomes" id="UP000789405">
    <property type="component" value="Unassembled WGS sequence"/>
</dbReference>
<comment type="caution">
    <text evidence="1">The sequence shown here is derived from an EMBL/GenBank/DDBJ whole genome shotgun (WGS) entry which is preliminary data.</text>
</comment>
<accession>A0A9N9HY32</accession>
<protein>
    <submittedName>
        <fullName evidence="1">23201_t:CDS:1</fullName>
    </submittedName>
</protein>
<evidence type="ECO:0000313" key="1">
    <source>
        <dbReference type="EMBL" id="CAG8711396.1"/>
    </source>
</evidence>
<evidence type="ECO:0000313" key="2">
    <source>
        <dbReference type="Proteomes" id="UP000789405"/>
    </source>
</evidence>
<dbReference type="EMBL" id="CAJVPY010009689">
    <property type="protein sequence ID" value="CAG8711396.1"/>
    <property type="molecule type" value="Genomic_DNA"/>
</dbReference>
<keyword evidence="2" id="KW-1185">Reference proteome</keyword>
<gene>
    <name evidence="1" type="ORF">DERYTH_LOCUS13618</name>
</gene>
<dbReference type="AlphaFoldDB" id="A0A9N9HY32"/>
<reference evidence="1" key="1">
    <citation type="submission" date="2021-06" db="EMBL/GenBank/DDBJ databases">
        <authorList>
            <person name="Kallberg Y."/>
            <person name="Tangrot J."/>
            <person name="Rosling A."/>
        </authorList>
    </citation>
    <scope>NUCLEOTIDE SEQUENCE</scope>
    <source>
        <strain evidence="1">MA453B</strain>
    </source>
</reference>
<sequence length="112" mass="12873">MDNNNSDNESSEFEEPHITPETFIISLLQGKLTAVNLRIDYQFRGPPLEGVCLYDYALTIQKIPANQHELSIISEQHLRSINTHQSSKTCIKDIYQKTNEQPYDQEFLAMTA</sequence>
<dbReference type="OrthoDB" id="2439290at2759"/>